<protein>
    <submittedName>
        <fullName evidence="1">Uncharacterized protein</fullName>
    </submittedName>
</protein>
<dbReference type="Proteomes" id="UP000499080">
    <property type="component" value="Unassembled WGS sequence"/>
</dbReference>
<proteinExistence type="predicted"/>
<evidence type="ECO:0000313" key="2">
    <source>
        <dbReference type="Proteomes" id="UP000499080"/>
    </source>
</evidence>
<gene>
    <name evidence="1" type="ORF">AVEN_233505_1</name>
</gene>
<name>A0A4Y2PHC0_ARAVE</name>
<comment type="caution">
    <text evidence="1">The sequence shown here is derived from an EMBL/GenBank/DDBJ whole genome shotgun (WGS) entry which is preliminary data.</text>
</comment>
<dbReference type="EMBL" id="BGPR01011243">
    <property type="protein sequence ID" value="GBN50333.1"/>
    <property type="molecule type" value="Genomic_DNA"/>
</dbReference>
<sequence length="163" mass="18464">MNAQDIDKTAVITPIRFFAYVLMAFGLHNAAQTMQRVSAWNDLEFVSRDFSNTPVTTSTSSFLQMPKHHVRFFKPVSTTRHDSSSVFVSDDLVKESHVFLRIDRVLKTLKNLYASPFKVLSRTEKVFIVEFDGIPTTISIDTLRAMYPIPDEVAPKITPPVLA</sequence>
<accession>A0A4Y2PHC0</accession>
<evidence type="ECO:0000313" key="1">
    <source>
        <dbReference type="EMBL" id="GBN50333.1"/>
    </source>
</evidence>
<dbReference type="AlphaFoldDB" id="A0A4Y2PHC0"/>
<dbReference type="PANTHER" id="PTHR38681">
    <property type="entry name" value="RETROVIRUS-RELATED POL POLYPROTEIN FROM TRANSPOSON 412-LIKE PROTEIN-RELATED"/>
    <property type="match status" value="1"/>
</dbReference>
<organism evidence="1 2">
    <name type="scientific">Araneus ventricosus</name>
    <name type="common">Orbweaver spider</name>
    <name type="synonym">Epeira ventricosa</name>
    <dbReference type="NCBI Taxonomy" id="182803"/>
    <lineage>
        <taxon>Eukaryota</taxon>
        <taxon>Metazoa</taxon>
        <taxon>Ecdysozoa</taxon>
        <taxon>Arthropoda</taxon>
        <taxon>Chelicerata</taxon>
        <taxon>Arachnida</taxon>
        <taxon>Araneae</taxon>
        <taxon>Araneomorphae</taxon>
        <taxon>Entelegynae</taxon>
        <taxon>Araneoidea</taxon>
        <taxon>Araneidae</taxon>
        <taxon>Araneus</taxon>
    </lineage>
</organism>
<dbReference type="PANTHER" id="PTHR38681:SF1">
    <property type="entry name" value="RETROVIRUS-RELATED POL POLYPROTEIN FROM TRANSPOSON 412-LIKE PROTEIN"/>
    <property type="match status" value="1"/>
</dbReference>
<dbReference type="OrthoDB" id="422540at2759"/>
<reference evidence="1 2" key="1">
    <citation type="journal article" date="2019" name="Sci. Rep.">
        <title>Orb-weaving spider Araneus ventricosus genome elucidates the spidroin gene catalogue.</title>
        <authorList>
            <person name="Kono N."/>
            <person name="Nakamura H."/>
            <person name="Ohtoshi R."/>
            <person name="Moran D.A.P."/>
            <person name="Shinohara A."/>
            <person name="Yoshida Y."/>
            <person name="Fujiwara M."/>
            <person name="Mori M."/>
            <person name="Tomita M."/>
            <person name="Arakawa K."/>
        </authorList>
    </citation>
    <scope>NUCLEOTIDE SEQUENCE [LARGE SCALE GENOMIC DNA]</scope>
</reference>
<keyword evidence="2" id="KW-1185">Reference proteome</keyword>